<evidence type="ECO:0000259" key="2">
    <source>
        <dbReference type="Pfam" id="PF14547"/>
    </source>
</evidence>
<keyword evidence="4" id="KW-1185">Reference proteome</keyword>
<sequence>MAPKALALFLAINLFVLGMMPADATACTLNTLDVDLCVNALNLVKLYVGCPAVPQCCSLVQGLLAADAAACLCTVIKAPGILGVIPLTVPVDITLLVNSCGYSGSYSCY</sequence>
<dbReference type="Pfam" id="PF14547">
    <property type="entry name" value="Hydrophob_seed"/>
    <property type="match status" value="1"/>
</dbReference>
<dbReference type="Gene3D" id="1.10.110.10">
    <property type="entry name" value="Plant lipid-transfer and hydrophobic proteins"/>
    <property type="match status" value="1"/>
</dbReference>
<organism evidence="3 4">
    <name type="scientific">Urochloa decumbens</name>
    <dbReference type="NCBI Taxonomy" id="240449"/>
    <lineage>
        <taxon>Eukaryota</taxon>
        <taxon>Viridiplantae</taxon>
        <taxon>Streptophyta</taxon>
        <taxon>Embryophyta</taxon>
        <taxon>Tracheophyta</taxon>
        <taxon>Spermatophyta</taxon>
        <taxon>Magnoliopsida</taxon>
        <taxon>Liliopsida</taxon>
        <taxon>Poales</taxon>
        <taxon>Poaceae</taxon>
        <taxon>PACMAD clade</taxon>
        <taxon>Panicoideae</taxon>
        <taxon>Panicodae</taxon>
        <taxon>Paniceae</taxon>
        <taxon>Melinidinae</taxon>
        <taxon>Urochloa</taxon>
    </lineage>
</organism>
<accession>A0ABC8ZY88</accession>
<name>A0ABC8ZY88_9POAL</name>
<dbReference type="InterPro" id="IPR051636">
    <property type="entry name" value="Plant_LTP/defense-related"/>
</dbReference>
<dbReference type="SUPFAM" id="SSF47699">
    <property type="entry name" value="Bifunctional inhibitor/lipid-transfer protein/seed storage 2S albumin"/>
    <property type="match status" value="1"/>
</dbReference>
<proteinExistence type="predicted"/>
<feature type="signal peptide" evidence="1">
    <location>
        <begin position="1"/>
        <end position="26"/>
    </location>
</feature>
<dbReference type="PANTHER" id="PTHR31731">
    <property type="match status" value="1"/>
</dbReference>
<feature type="domain" description="Hydrophobic seed protein" evidence="2">
    <location>
        <begin position="27"/>
        <end position="102"/>
    </location>
</feature>
<gene>
    <name evidence="3" type="ORF">URODEC1_LOCUS48666</name>
</gene>
<dbReference type="InterPro" id="IPR027923">
    <property type="entry name" value="Hydrophob_seed_dom"/>
</dbReference>
<dbReference type="InterPro" id="IPR036312">
    <property type="entry name" value="Bifun_inhib/LTP/seed_sf"/>
</dbReference>
<dbReference type="Proteomes" id="UP001497457">
    <property type="component" value="Chromosome 2b"/>
</dbReference>
<dbReference type="AlphaFoldDB" id="A0ABC8ZY88"/>
<evidence type="ECO:0000313" key="3">
    <source>
        <dbReference type="EMBL" id="CAL4967872.1"/>
    </source>
</evidence>
<dbReference type="EMBL" id="OZ075112">
    <property type="protein sequence ID" value="CAL4967872.1"/>
    <property type="molecule type" value="Genomic_DNA"/>
</dbReference>
<protein>
    <recommendedName>
        <fullName evidence="2">Hydrophobic seed protein domain-containing protein</fullName>
    </recommendedName>
</protein>
<reference evidence="3" key="1">
    <citation type="submission" date="2024-10" db="EMBL/GenBank/DDBJ databases">
        <authorList>
            <person name="Ryan C."/>
        </authorList>
    </citation>
    <scope>NUCLEOTIDE SEQUENCE [LARGE SCALE GENOMIC DNA]</scope>
</reference>
<feature type="chain" id="PRO_5044853325" description="Hydrophobic seed protein domain-containing protein" evidence="1">
    <location>
        <begin position="27"/>
        <end position="109"/>
    </location>
</feature>
<evidence type="ECO:0000313" key="4">
    <source>
        <dbReference type="Proteomes" id="UP001497457"/>
    </source>
</evidence>
<evidence type="ECO:0000256" key="1">
    <source>
        <dbReference type="SAM" id="SignalP"/>
    </source>
</evidence>
<keyword evidence="1" id="KW-0732">Signal</keyword>